<feature type="transmembrane region" description="Helical" evidence="1">
    <location>
        <begin position="111"/>
        <end position="132"/>
    </location>
</feature>
<sequence>MHISSISFTANERNSQAEIENKKKKVGEAAVGTSAVAAAGNRAGFKMFKSTKKMGYLSQEVVDNIKFANKPIKETKSLFGKFGKMAKGFADGITNWVQKAPVIGKVVKSKLFLGTASFLGFGLAVLTLLTGLTNIVKASTTAYSDHIEKSKFLNSLDENEEE</sequence>
<dbReference type="EMBL" id="DVJO01000210">
    <property type="protein sequence ID" value="HIS83824.1"/>
    <property type="molecule type" value="Genomic_DNA"/>
</dbReference>
<accession>A0A9D1FY23</accession>
<dbReference type="Proteomes" id="UP000824139">
    <property type="component" value="Unassembled WGS sequence"/>
</dbReference>
<evidence type="ECO:0000256" key="1">
    <source>
        <dbReference type="SAM" id="Phobius"/>
    </source>
</evidence>
<reference evidence="2" key="2">
    <citation type="journal article" date="2021" name="PeerJ">
        <title>Extensive microbial diversity within the chicken gut microbiome revealed by metagenomics and culture.</title>
        <authorList>
            <person name="Gilroy R."/>
            <person name="Ravi A."/>
            <person name="Getino M."/>
            <person name="Pursley I."/>
            <person name="Horton D.L."/>
            <person name="Alikhan N.F."/>
            <person name="Baker D."/>
            <person name="Gharbi K."/>
            <person name="Hall N."/>
            <person name="Watson M."/>
            <person name="Adriaenssens E.M."/>
            <person name="Foster-Nyarko E."/>
            <person name="Jarju S."/>
            <person name="Secka A."/>
            <person name="Antonio M."/>
            <person name="Oren A."/>
            <person name="Chaudhuri R.R."/>
            <person name="La Ragione R."/>
            <person name="Hildebrand F."/>
            <person name="Pallen M.J."/>
        </authorList>
    </citation>
    <scope>NUCLEOTIDE SEQUENCE</scope>
    <source>
        <strain evidence="2">CHK152-2994</strain>
    </source>
</reference>
<reference evidence="2" key="1">
    <citation type="submission" date="2020-10" db="EMBL/GenBank/DDBJ databases">
        <authorList>
            <person name="Gilroy R."/>
        </authorList>
    </citation>
    <scope>NUCLEOTIDE SEQUENCE</scope>
    <source>
        <strain evidence="2">CHK152-2994</strain>
    </source>
</reference>
<keyword evidence="1" id="KW-1133">Transmembrane helix</keyword>
<comment type="caution">
    <text evidence="2">The sequence shown here is derived from an EMBL/GenBank/DDBJ whole genome shotgun (WGS) entry which is preliminary data.</text>
</comment>
<evidence type="ECO:0000313" key="2">
    <source>
        <dbReference type="EMBL" id="HIS83824.1"/>
    </source>
</evidence>
<proteinExistence type="predicted"/>
<evidence type="ECO:0000313" key="3">
    <source>
        <dbReference type="Proteomes" id="UP000824139"/>
    </source>
</evidence>
<keyword evidence="1" id="KW-0472">Membrane</keyword>
<gene>
    <name evidence="2" type="ORF">IAD41_09505</name>
</gene>
<dbReference type="AlphaFoldDB" id="A0A9D1FY23"/>
<keyword evidence="1" id="KW-0812">Transmembrane</keyword>
<organism evidence="2 3">
    <name type="scientific">Candidatus Scatenecus faecavium</name>
    <dbReference type="NCBI Taxonomy" id="2840915"/>
    <lineage>
        <taxon>Bacteria</taxon>
        <taxon>Candidatus Scatenecus</taxon>
    </lineage>
</organism>
<protein>
    <submittedName>
        <fullName evidence="2">Uncharacterized protein</fullName>
    </submittedName>
</protein>
<name>A0A9D1FY23_9BACT</name>